<organism evidence="7 8">
    <name type="scientific">Alteromonas alba</name>
    <dbReference type="NCBI Taxonomy" id="2079529"/>
    <lineage>
        <taxon>Bacteria</taxon>
        <taxon>Pseudomonadati</taxon>
        <taxon>Pseudomonadota</taxon>
        <taxon>Gammaproteobacteria</taxon>
        <taxon>Alteromonadales</taxon>
        <taxon>Alteromonadaceae</taxon>
        <taxon>Alteromonas/Salinimonas group</taxon>
        <taxon>Alteromonas</taxon>
    </lineage>
</organism>
<feature type="domain" description="OmpA-like" evidence="6">
    <location>
        <begin position="177"/>
        <end position="293"/>
    </location>
</feature>
<accession>A0A2S9V3Z3</accession>
<feature type="chain" id="PRO_5015779260" description="OmpA-like domain-containing protein" evidence="5">
    <location>
        <begin position="25"/>
        <end position="293"/>
    </location>
</feature>
<keyword evidence="5" id="KW-0732">Signal</keyword>
<dbReference type="Gene3D" id="3.30.1330.60">
    <property type="entry name" value="OmpA-like domain"/>
    <property type="match status" value="1"/>
</dbReference>
<evidence type="ECO:0000256" key="2">
    <source>
        <dbReference type="ARBA" id="ARBA00023136"/>
    </source>
</evidence>
<dbReference type="PRINTS" id="PR01021">
    <property type="entry name" value="OMPADOMAIN"/>
</dbReference>
<dbReference type="GO" id="GO:0009279">
    <property type="term" value="C:cell outer membrane"/>
    <property type="evidence" value="ECO:0007669"/>
    <property type="project" value="UniProtKB-SubCell"/>
</dbReference>
<dbReference type="PANTHER" id="PTHR30329">
    <property type="entry name" value="STATOR ELEMENT OF FLAGELLAR MOTOR COMPLEX"/>
    <property type="match status" value="1"/>
</dbReference>
<dbReference type="OrthoDB" id="6905929at2"/>
<dbReference type="PROSITE" id="PS51123">
    <property type="entry name" value="OMPA_2"/>
    <property type="match status" value="1"/>
</dbReference>
<dbReference type="RefSeq" id="WP_105936736.1">
    <property type="nucleotide sequence ID" value="NZ_PVNP01000212.1"/>
</dbReference>
<dbReference type="InterPro" id="IPR041544">
    <property type="entry name" value="MotY_N"/>
</dbReference>
<reference evidence="8" key="1">
    <citation type="journal article" date="2020" name="Int. J. Syst. Evol. Microbiol.">
        <title>Alteromonas alba sp. nov., a marine bacterium isolated from the seawater of the West Pacific Ocean.</title>
        <authorList>
            <person name="Sun C."/>
            <person name="Wu Y.-H."/>
            <person name="Xamxidin M."/>
            <person name="Cheng H."/>
            <person name="Xu X.-W."/>
        </authorList>
    </citation>
    <scope>NUCLEOTIDE SEQUENCE [LARGE SCALE GENOMIC DNA]</scope>
    <source>
        <strain evidence="8">190</strain>
    </source>
</reference>
<sequence length="293" mass="33031">MLKSVSLISFSIGLLGMAATPVQASLRQYHSTVESSQWQLSEQTRLSCTLSHALPGYGEAQFTSEASKQLNMEFVLDMNLLPKKFGTAAVYAVPPKWMPGVRARQIADMTLRTQYDGDLPEDTAWTMLSELEKGFWPTIYYQDWYNPNDKVAVGLNASNFAPVYQEFVSCVANLLPYSFDDISYTVLSYEKNSTELSKYSKRRLQMIGDYLREDNELELVLLDGYTDSYGGSWNNQQLSVKRANEVKNFLTDLGVGEDRIAITGHGEKRHIAPNTTSQSRATNRRVVVRMAKS</sequence>
<name>A0A2S9V3Z3_9ALTE</name>
<evidence type="ECO:0000256" key="5">
    <source>
        <dbReference type="SAM" id="SignalP"/>
    </source>
</evidence>
<keyword evidence="8" id="KW-1185">Reference proteome</keyword>
<keyword evidence="3" id="KW-0998">Cell outer membrane</keyword>
<dbReference type="Pfam" id="PF00691">
    <property type="entry name" value="OmpA"/>
    <property type="match status" value="1"/>
</dbReference>
<dbReference type="PRINTS" id="PR01023">
    <property type="entry name" value="NAFLGMOTY"/>
</dbReference>
<dbReference type="Pfam" id="PF18393">
    <property type="entry name" value="MotY_N"/>
    <property type="match status" value="1"/>
</dbReference>
<protein>
    <recommendedName>
        <fullName evidence="6">OmpA-like domain-containing protein</fullName>
    </recommendedName>
</protein>
<dbReference type="InterPro" id="IPR006664">
    <property type="entry name" value="OMP_bac"/>
</dbReference>
<evidence type="ECO:0000256" key="3">
    <source>
        <dbReference type="ARBA" id="ARBA00023237"/>
    </source>
</evidence>
<dbReference type="CDD" id="cd07185">
    <property type="entry name" value="OmpA_C-like"/>
    <property type="match status" value="1"/>
</dbReference>
<dbReference type="SUPFAM" id="SSF103088">
    <property type="entry name" value="OmpA-like"/>
    <property type="match status" value="1"/>
</dbReference>
<comment type="subcellular location">
    <subcellularLocation>
        <location evidence="1">Cell outer membrane</location>
    </subcellularLocation>
</comment>
<comment type="caution">
    <text evidence="7">The sequence shown here is derived from an EMBL/GenBank/DDBJ whole genome shotgun (WGS) entry which is preliminary data.</text>
</comment>
<evidence type="ECO:0000313" key="8">
    <source>
        <dbReference type="Proteomes" id="UP000238949"/>
    </source>
</evidence>
<gene>
    <name evidence="7" type="ORF">C6Y40_23045</name>
</gene>
<dbReference type="InterPro" id="IPR050330">
    <property type="entry name" value="Bact_OuterMem_StrucFunc"/>
</dbReference>
<evidence type="ECO:0000256" key="1">
    <source>
        <dbReference type="ARBA" id="ARBA00004442"/>
    </source>
</evidence>
<dbReference type="InterPro" id="IPR036737">
    <property type="entry name" value="OmpA-like_sf"/>
</dbReference>
<evidence type="ECO:0000256" key="4">
    <source>
        <dbReference type="PROSITE-ProRule" id="PRU00473"/>
    </source>
</evidence>
<dbReference type="AlphaFoldDB" id="A0A2S9V3Z3"/>
<feature type="signal peptide" evidence="5">
    <location>
        <begin position="1"/>
        <end position="24"/>
    </location>
</feature>
<evidence type="ECO:0000313" key="7">
    <source>
        <dbReference type="EMBL" id="PRO71182.1"/>
    </source>
</evidence>
<dbReference type="EMBL" id="PVNP01000212">
    <property type="protein sequence ID" value="PRO71182.1"/>
    <property type="molecule type" value="Genomic_DNA"/>
</dbReference>
<evidence type="ECO:0000259" key="6">
    <source>
        <dbReference type="PROSITE" id="PS51123"/>
    </source>
</evidence>
<proteinExistence type="predicted"/>
<dbReference type="Gene3D" id="2.60.40.2540">
    <property type="match status" value="1"/>
</dbReference>
<dbReference type="PANTHER" id="PTHR30329:SF21">
    <property type="entry name" value="LIPOPROTEIN YIAD-RELATED"/>
    <property type="match status" value="1"/>
</dbReference>
<dbReference type="InterPro" id="IPR006665">
    <property type="entry name" value="OmpA-like"/>
</dbReference>
<keyword evidence="2 4" id="KW-0472">Membrane</keyword>
<dbReference type="Proteomes" id="UP000238949">
    <property type="component" value="Unassembled WGS sequence"/>
</dbReference>